<protein>
    <submittedName>
        <fullName evidence="1">Uncharacterized protein</fullName>
    </submittedName>
</protein>
<keyword evidence="2" id="KW-1185">Reference proteome</keyword>
<reference evidence="1 2" key="1">
    <citation type="journal article" date="2023" name="J. Hered.">
        <title>Chromosome-level genome of the wood stork (Mycteria americana) provides insight into avian chromosome evolution.</title>
        <authorList>
            <person name="Flamio R. Jr."/>
            <person name="Ramstad K.M."/>
        </authorList>
    </citation>
    <scope>NUCLEOTIDE SEQUENCE [LARGE SCALE GENOMIC DNA]</scope>
    <source>
        <strain evidence="1">JAX WOST 10</strain>
    </source>
</reference>
<organism evidence="1 2">
    <name type="scientific">Mycteria americana</name>
    <name type="common">Wood stork</name>
    <dbReference type="NCBI Taxonomy" id="33587"/>
    <lineage>
        <taxon>Eukaryota</taxon>
        <taxon>Metazoa</taxon>
        <taxon>Chordata</taxon>
        <taxon>Craniata</taxon>
        <taxon>Vertebrata</taxon>
        <taxon>Euteleostomi</taxon>
        <taxon>Archelosauria</taxon>
        <taxon>Archosauria</taxon>
        <taxon>Dinosauria</taxon>
        <taxon>Saurischia</taxon>
        <taxon>Theropoda</taxon>
        <taxon>Coelurosauria</taxon>
        <taxon>Aves</taxon>
        <taxon>Neognathae</taxon>
        <taxon>Neoaves</taxon>
        <taxon>Aequornithes</taxon>
        <taxon>Ciconiiformes</taxon>
        <taxon>Ciconiidae</taxon>
        <taxon>Mycteria</taxon>
    </lineage>
</organism>
<proteinExistence type="predicted"/>
<sequence length="103" mass="12030">MILKVFSNLYDSPMESLCRSRFTLKDCSLWRGPKLELEKKREVLHPSDHFCGPPLDPLQQAFPVLRTLELDAVLQELREKLYLMHEKDNTNVCDISSSYYANL</sequence>
<name>A0AAN7N4M2_MYCAM</name>
<evidence type="ECO:0000313" key="1">
    <source>
        <dbReference type="EMBL" id="KAK4819779.1"/>
    </source>
</evidence>
<gene>
    <name evidence="1" type="ORF">QYF61_011379</name>
</gene>
<comment type="caution">
    <text evidence="1">The sequence shown here is derived from an EMBL/GenBank/DDBJ whole genome shotgun (WGS) entry which is preliminary data.</text>
</comment>
<dbReference type="Proteomes" id="UP001333110">
    <property type="component" value="Unassembled WGS sequence"/>
</dbReference>
<dbReference type="EMBL" id="JAUNZN010000006">
    <property type="protein sequence ID" value="KAK4819779.1"/>
    <property type="molecule type" value="Genomic_DNA"/>
</dbReference>
<accession>A0AAN7N4M2</accession>
<evidence type="ECO:0000313" key="2">
    <source>
        <dbReference type="Proteomes" id="UP001333110"/>
    </source>
</evidence>
<dbReference type="AlphaFoldDB" id="A0AAN7N4M2"/>